<gene>
    <name evidence="1" type="ORF">BT96DRAFT_952215</name>
</gene>
<evidence type="ECO:0000313" key="1">
    <source>
        <dbReference type="EMBL" id="KAE9382395.1"/>
    </source>
</evidence>
<name>A0A6A4GAB2_9AGAR</name>
<dbReference type="EMBL" id="ML771625">
    <property type="protein sequence ID" value="KAE9382395.1"/>
    <property type="molecule type" value="Genomic_DNA"/>
</dbReference>
<protein>
    <submittedName>
        <fullName evidence="1">Uncharacterized protein</fullName>
    </submittedName>
</protein>
<organism evidence="1 2">
    <name type="scientific">Gymnopus androsaceus JB14</name>
    <dbReference type="NCBI Taxonomy" id="1447944"/>
    <lineage>
        <taxon>Eukaryota</taxon>
        <taxon>Fungi</taxon>
        <taxon>Dikarya</taxon>
        <taxon>Basidiomycota</taxon>
        <taxon>Agaricomycotina</taxon>
        <taxon>Agaricomycetes</taxon>
        <taxon>Agaricomycetidae</taxon>
        <taxon>Agaricales</taxon>
        <taxon>Marasmiineae</taxon>
        <taxon>Omphalotaceae</taxon>
        <taxon>Gymnopus</taxon>
    </lineage>
</organism>
<proteinExistence type="predicted"/>
<dbReference type="OrthoDB" id="2914812at2759"/>
<dbReference type="Proteomes" id="UP000799118">
    <property type="component" value="Unassembled WGS sequence"/>
</dbReference>
<evidence type="ECO:0000313" key="2">
    <source>
        <dbReference type="Proteomes" id="UP000799118"/>
    </source>
</evidence>
<accession>A0A6A4GAB2</accession>
<reference evidence="1" key="1">
    <citation type="journal article" date="2019" name="Environ. Microbiol.">
        <title>Fungal ecological strategies reflected in gene transcription - a case study of two litter decomposers.</title>
        <authorList>
            <person name="Barbi F."/>
            <person name="Kohler A."/>
            <person name="Barry K."/>
            <person name="Baskaran P."/>
            <person name="Daum C."/>
            <person name="Fauchery L."/>
            <person name="Ihrmark K."/>
            <person name="Kuo A."/>
            <person name="LaButti K."/>
            <person name="Lipzen A."/>
            <person name="Morin E."/>
            <person name="Grigoriev I.V."/>
            <person name="Henrissat B."/>
            <person name="Lindahl B."/>
            <person name="Martin F."/>
        </authorList>
    </citation>
    <scope>NUCLEOTIDE SEQUENCE</scope>
    <source>
        <strain evidence="1">JB14</strain>
    </source>
</reference>
<keyword evidence="2" id="KW-1185">Reference proteome</keyword>
<sequence>MASVAIQIARDHGDLSDMVLRAKRDISARLVVIFDLSKPTLGEYEIMSQEDALEDEEMVDKERMELMIMDTNVSFCGRVPLCGDSRTLVVCIDRQFLRDDSTIMDREDIVQSFRRMWSQEYSKRCLRT</sequence>
<dbReference type="AlphaFoldDB" id="A0A6A4GAB2"/>